<keyword evidence="2" id="KW-1185">Reference proteome</keyword>
<protein>
    <submittedName>
        <fullName evidence="1">Uncharacterized protein</fullName>
    </submittedName>
</protein>
<dbReference type="Proteomes" id="UP001060085">
    <property type="component" value="Linkage Group LG08"/>
</dbReference>
<sequence length="250" mass="28298">MPLIPSISRSLFFHHYHSFPRSFSSMSFSPAGQAKARLRGVVFDMDGTLTVPVIDFPAMYKAVLGEDAYLAIKRQNPSGIDILHHIENWSPDKQRKAYEIIADFEKQGLDRLQIMPGASQLCDFLESRNIRRGLITRNVKAAVDLFHERFGMTFSPALSREFRPYKPDPAPLLHICSTWEVQPHEVMMIGDSLKDDVACGKRAGAFTCLLDETGRYDSPEYADVEFKPDYKVTSLGEVHSLLRTDFDLAP</sequence>
<proteinExistence type="predicted"/>
<organism evidence="1 2">
    <name type="scientific">Catharanthus roseus</name>
    <name type="common">Madagascar periwinkle</name>
    <name type="synonym">Vinca rosea</name>
    <dbReference type="NCBI Taxonomy" id="4058"/>
    <lineage>
        <taxon>Eukaryota</taxon>
        <taxon>Viridiplantae</taxon>
        <taxon>Streptophyta</taxon>
        <taxon>Embryophyta</taxon>
        <taxon>Tracheophyta</taxon>
        <taxon>Spermatophyta</taxon>
        <taxon>Magnoliopsida</taxon>
        <taxon>eudicotyledons</taxon>
        <taxon>Gunneridae</taxon>
        <taxon>Pentapetalae</taxon>
        <taxon>asterids</taxon>
        <taxon>lamiids</taxon>
        <taxon>Gentianales</taxon>
        <taxon>Apocynaceae</taxon>
        <taxon>Rauvolfioideae</taxon>
        <taxon>Vinceae</taxon>
        <taxon>Catharanthinae</taxon>
        <taxon>Catharanthus</taxon>
    </lineage>
</organism>
<gene>
    <name evidence="1" type="ORF">M9H77_35841</name>
</gene>
<evidence type="ECO:0000313" key="2">
    <source>
        <dbReference type="Proteomes" id="UP001060085"/>
    </source>
</evidence>
<evidence type="ECO:0000313" key="1">
    <source>
        <dbReference type="EMBL" id="KAI5649836.1"/>
    </source>
</evidence>
<accession>A0ACB9ZQ53</accession>
<dbReference type="EMBL" id="CM044708">
    <property type="protein sequence ID" value="KAI5649836.1"/>
    <property type="molecule type" value="Genomic_DNA"/>
</dbReference>
<reference evidence="2" key="1">
    <citation type="journal article" date="2023" name="Nat. Plants">
        <title>Single-cell RNA sequencing provides a high-resolution roadmap for understanding the multicellular compartmentation of specialized metabolism.</title>
        <authorList>
            <person name="Sun S."/>
            <person name="Shen X."/>
            <person name="Li Y."/>
            <person name="Li Y."/>
            <person name="Wang S."/>
            <person name="Li R."/>
            <person name="Zhang H."/>
            <person name="Shen G."/>
            <person name="Guo B."/>
            <person name="Wei J."/>
            <person name="Xu J."/>
            <person name="St-Pierre B."/>
            <person name="Chen S."/>
            <person name="Sun C."/>
        </authorList>
    </citation>
    <scope>NUCLEOTIDE SEQUENCE [LARGE SCALE GENOMIC DNA]</scope>
</reference>
<name>A0ACB9ZQ53_CATRO</name>
<comment type="caution">
    <text evidence="1">The sequence shown here is derived from an EMBL/GenBank/DDBJ whole genome shotgun (WGS) entry which is preliminary data.</text>
</comment>